<evidence type="ECO:0000259" key="1">
    <source>
        <dbReference type="PROSITE" id="PS50263"/>
    </source>
</evidence>
<dbReference type="RefSeq" id="XP_038780252.1">
    <property type="nucleotide sequence ID" value="XM_038924324.1"/>
</dbReference>
<name>A0A875RX49_EENNA</name>
<protein>
    <recommendedName>
        <fullName evidence="1">CN hydrolase domain-containing protein</fullName>
    </recommendedName>
</protein>
<keyword evidence="3" id="KW-1185">Reference proteome</keyword>
<dbReference type="InterPro" id="IPR036526">
    <property type="entry name" value="C-N_Hydrolase_sf"/>
</dbReference>
<dbReference type="InterPro" id="IPR003010">
    <property type="entry name" value="C-N_Hydrolase"/>
</dbReference>
<dbReference type="Gene3D" id="3.60.110.10">
    <property type="entry name" value="Carbon-nitrogen hydrolase"/>
    <property type="match status" value="1"/>
</dbReference>
<accession>A0A875RX49</accession>
<dbReference type="PANTHER" id="PTHR23088">
    <property type="entry name" value="NITRILASE-RELATED"/>
    <property type="match status" value="1"/>
</dbReference>
<sequence length="242" mass="27116">MELAQSVDKSPFMVEIVEQLKKLNRLGKSLYVAVGIHEPSSRSQRVKNTLVYLDESGSILQRYQKLHLFDVEIKDGPILKESRAVEPGTEIVPPFNTPAGKLGLGICYDLRFPELALRLRTMGAQILTYPAAWTVKTGPHFQLLGKSTAVLTQSYVILPSQKGRHTTQTKQEIARDGLQSNRESFGHTCIIDPNGTILAQCSDVGQEETLCVADIDLQRLATIRQNMPLWNQRRPDIFGYKV</sequence>
<dbReference type="PROSITE" id="PS50263">
    <property type="entry name" value="CN_HYDROLASE"/>
    <property type="match status" value="1"/>
</dbReference>
<dbReference type="PANTHER" id="PTHR23088:SF27">
    <property type="entry name" value="DEAMINATED GLUTATHIONE AMIDASE"/>
    <property type="match status" value="1"/>
</dbReference>
<proteinExistence type="predicted"/>
<dbReference type="SUPFAM" id="SSF56317">
    <property type="entry name" value="Carbon-nitrogen hydrolase"/>
    <property type="match status" value="1"/>
</dbReference>
<dbReference type="KEGG" id="bnn:FOA43_004081"/>
<dbReference type="OrthoDB" id="10250282at2759"/>
<evidence type="ECO:0000313" key="2">
    <source>
        <dbReference type="EMBL" id="QPG76687.1"/>
    </source>
</evidence>
<dbReference type="GeneID" id="62197481"/>
<reference evidence="2" key="1">
    <citation type="submission" date="2020-10" db="EMBL/GenBank/DDBJ databases">
        <authorList>
            <person name="Roach M.J.R."/>
        </authorList>
    </citation>
    <scope>NUCLEOTIDE SEQUENCE</scope>
    <source>
        <strain evidence="2">CBS 1945</strain>
    </source>
</reference>
<feature type="domain" description="CN hydrolase" evidence="1">
    <location>
        <begin position="1"/>
        <end position="217"/>
    </location>
</feature>
<dbReference type="PROSITE" id="PS01227">
    <property type="entry name" value="UPF0012"/>
    <property type="match status" value="1"/>
</dbReference>
<evidence type="ECO:0000313" key="3">
    <source>
        <dbReference type="Proteomes" id="UP000662931"/>
    </source>
</evidence>
<dbReference type="Pfam" id="PF00795">
    <property type="entry name" value="CN_hydrolase"/>
    <property type="match status" value="1"/>
</dbReference>
<dbReference type="Proteomes" id="UP000662931">
    <property type="component" value="Chromosome 4"/>
</dbReference>
<gene>
    <name evidence="2" type="ORF">FOA43_004081</name>
</gene>
<organism evidence="2 3">
    <name type="scientific">Eeniella nana</name>
    <name type="common">Yeast</name>
    <name type="synonym">Brettanomyces nanus</name>
    <dbReference type="NCBI Taxonomy" id="13502"/>
    <lineage>
        <taxon>Eukaryota</taxon>
        <taxon>Fungi</taxon>
        <taxon>Dikarya</taxon>
        <taxon>Ascomycota</taxon>
        <taxon>Saccharomycotina</taxon>
        <taxon>Pichiomycetes</taxon>
        <taxon>Pichiales</taxon>
        <taxon>Pichiaceae</taxon>
        <taxon>Brettanomyces</taxon>
    </lineage>
</organism>
<dbReference type="EMBL" id="CP064815">
    <property type="protein sequence ID" value="QPG76687.1"/>
    <property type="molecule type" value="Genomic_DNA"/>
</dbReference>
<dbReference type="InterPro" id="IPR001110">
    <property type="entry name" value="UPF0012_CS"/>
</dbReference>
<dbReference type="AlphaFoldDB" id="A0A875RX49"/>